<feature type="region of interest" description="Disordered" evidence="1">
    <location>
        <begin position="780"/>
        <end position="808"/>
    </location>
</feature>
<dbReference type="Proteomes" id="UP000261500">
    <property type="component" value="Unplaced"/>
</dbReference>
<dbReference type="STRING" id="48699.ENSPLAP00000003056"/>
<protein>
    <submittedName>
        <fullName evidence="3">Uncharacterized LOC106951915</fullName>
    </submittedName>
</protein>
<feature type="compositionally biased region" description="Acidic residues" evidence="1">
    <location>
        <begin position="1791"/>
        <end position="1801"/>
    </location>
</feature>
<dbReference type="Pfam" id="PF24900">
    <property type="entry name" value="TRASH_ZMYM4"/>
    <property type="match status" value="3"/>
</dbReference>
<accession>A0A3B3TRS3</accession>
<keyword evidence="4" id="KW-1185">Reference proteome</keyword>
<feature type="domain" description="SET" evidence="2">
    <location>
        <begin position="25"/>
        <end position="144"/>
    </location>
</feature>
<dbReference type="Pfam" id="PF00856">
    <property type="entry name" value="SET"/>
    <property type="match status" value="2"/>
</dbReference>
<feature type="compositionally biased region" description="Basic and acidic residues" evidence="1">
    <location>
        <begin position="224"/>
        <end position="236"/>
    </location>
</feature>
<dbReference type="InterPro" id="IPR001214">
    <property type="entry name" value="SET_dom"/>
</dbReference>
<dbReference type="GO" id="GO:0008270">
    <property type="term" value="F:zinc ion binding"/>
    <property type="evidence" value="ECO:0007669"/>
    <property type="project" value="InterPro"/>
</dbReference>
<name>A0A3B3TRS3_9TELE</name>
<reference evidence="3" key="1">
    <citation type="submission" date="2025-08" db="UniProtKB">
        <authorList>
            <consortium name="Ensembl"/>
        </authorList>
    </citation>
    <scope>IDENTIFICATION</scope>
</reference>
<evidence type="ECO:0000313" key="3">
    <source>
        <dbReference type="Ensembl" id="ENSPLAP00000003056.1"/>
    </source>
</evidence>
<feature type="region of interest" description="Disordered" evidence="1">
    <location>
        <begin position="2361"/>
        <end position="2381"/>
    </location>
</feature>
<dbReference type="InterPro" id="IPR046341">
    <property type="entry name" value="SET_dom_sf"/>
</dbReference>
<reference evidence="3" key="2">
    <citation type="submission" date="2025-09" db="UniProtKB">
        <authorList>
            <consortium name="Ensembl"/>
        </authorList>
    </citation>
    <scope>IDENTIFICATION</scope>
</reference>
<evidence type="ECO:0000256" key="1">
    <source>
        <dbReference type="SAM" id="MobiDB-lite"/>
    </source>
</evidence>
<dbReference type="Pfam" id="PF06467">
    <property type="entry name" value="zf-FCS"/>
    <property type="match status" value="1"/>
</dbReference>
<dbReference type="Ensembl" id="ENSPLAT00000012019.1">
    <property type="protein sequence ID" value="ENSPLAP00000003056.1"/>
    <property type="gene ID" value="ENSPLAG00000004450.1"/>
</dbReference>
<evidence type="ECO:0000259" key="2">
    <source>
        <dbReference type="PROSITE" id="PS50280"/>
    </source>
</evidence>
<dbReference type="SMART" id="SM00746">
    <property type="entry name" value="TRASH"/>
    <property type="match status" value="20"/>
</dbReference>
<feature type="region of interest" description="Disordered" evidence="1">
    <location>
        <begin position="993"/>
        <end position="1054"/>
    </location>
</feature>
<dbReference type="SMART" id="SM00317">
    <property type="entry name" value="SET"/>
    <property type="match status" value="2"/>
</dbReference>
<dbReference type="SUPFAM" id="SSF57716">
    <property type="entry name" value="Glucocorticoid receptor-like (DNA-binding domain)"/>
    <property type="match status" value="2"/>
</dbReference>
<feature type="compositionally biased region" description="Basic and acidic residues" evidence="1">
    <location>
        <begin position="180"/>
        <end position="189"/>
    </location>
</feature>
<dbReference type="InterPro" id="IPR011017">
    <property type="entry name" value="TRASH_dom"/>
</dbReference>
<dbReference type="PROSITE" id="PS50280">
    <property type="entry name" value="SET"/>
    <property type="match status" value="2"/>
</dbReference>
<feature type="compositionally biased region" description="Low complexity" evidence="1">
    <location>
        <begin position="1663"/>
        <end position="1675"/>
    </location>
</feature>
<dbReference type="PANTHER" id="PTHR33480">
    <property type="entry name" value="SET DOMAIN-CONTAINING PROTEIN-RELATED"/>
    <property type="match status" value="1"/>
</dbReference>
<dbReference type="SUPFAM" id="SSF82199">
    <property type="entry name" value="SET domain"/>
    <property type="match status" value="2"/>
</dbReference>
<feature type="domain" description="SET" evidence="2">
    <location>
        <begin position="839"/>
        <end position="958"/>
    </location>
</feature>
<feature type="compositionally biased region" description="Basic and acidic residues" evidence="1">
    <location>
        <begin position="1711"/>
        <end position="1721"/>
    </location>
</feature>
<sequence length="3048" mass="340330">MKEQRGKQTPVQDALEHIVACKDKPFLEERFIDSFKGRGVFTKKTIKPSMFVVEYRGNKFSRGIRSEERGGDALNGFVFEFSWKGEQWCIDASKEDDTLGRLVNDNHISPNCEMRKVVCEGKPHLCLFAVEKISPGEEITYCYGESSYEWRSKEFYSGLTSLKRDGSPSSSTPRPKRSKKLEISYRDESSDNDDEQPGPSSAARESSPDLTSSFMEPSEEDSSDEHKSKKDYETSKPKQKRMKVSPTKDKFFTSKNHCFVCRKGIHKISRHLKKHAKEEPEIAEAFSFPPNSTERKRLLNILRNRGNFDHNQEVQRSNTGELKVKRRPKSGNMSSTSYMYCPYCKAMMTRSEMCHHVSNCIKTAISVNKSVINDTEELESVHSVPPDVKKILSGMGQDEVGLVIQNDHLLIQLAKSLCKKYRNDPSKEHSVQEKLKEVGTLLLDLNKKRILSFEDAIQSKKFSCIVNSVKNIVGFDPVMQTYSKRGLAFNLGNSLKRIAKIILNGENTSETIRSSAKIFLEMCEKEWGGLVLDTTFSSVKGQKVSCPATIPFTRDVQAFHSYLERLSASATESLKTSDDPQVFNVLSRVTLTQISVLSKCTTEVSEMTLKSFEERADTTTVLSKHFIKINILSKSGLNFAILLTSELTSTITLLISKRLACGVHEDNPFLFAKPDSSVTSHYHGSHCIKSFSSLCHAENPENLRAAHLCKHMARIFQILMENDELEHLRELVGHEIHTNKEYYQSPEAAVELAKISKLLLAVEKGTLDRFKGKSLGEVEIDDELESDGGQSSGGEDVEKSNEESGSPLQQCDVAEQLGGQLTPAVQDALEHIKAQRDKPFLQEKFIDSAKGRGVFTKESIEPSSFVVEFRGRISTCQESSEKQPGDSLNNYVFSFSWKGSNWCVDASADDGSLGRLVNDDHLDPNCNVVKITYEEKPHLCLFALKKISAGEEITFDYGGSLYSWRPQDTNEDVNIPEKDLEKDPAFPIHEKLEDSAAESSSSAESSGDEYVCNEQPDSDDSFSEFELPEGASPTVEGDGSRSSSDDWDSDMPTKATSLTRKNYCYVCGRPQTKISRHLLTHRAEEPEIAEAFRMRRNSKERKKLLQKLRNRGNYNHNQEVLRTRKGKLKVRRKTNMSSIKNTATCIYCKVLFIRKNLWRHLLRCPMRISSPLEGKSGILALVASGLTEPENRSSGVRKILKKLKEDEAASLVLKDPYLLRLARCLYYMKDGKSKDYEISRKLRQMGKLLATLKEKSIMSIEEALKPQNFNVVIEAVRKVSTMRKNINAKPLSTAIGYSLKKVADIKYAVALSNRADSETIEEAKEFLKLCEKEWASNVPIRQAVQGAPTLPFIQDVQLLFKYIHNSVSSAVSILTKFQSPPVYTALLKGIFAYVGILSRNFTDILYVTLESFLQWSESQPQENADTKESLLDKVLSKRLVKINIVNQKNQNVVLSLTSELLSAITLLVEKRKQCGLPDGNPYLFGWPDKLSMNIYNWQRIISMFVSLCGAKGEKNLTCSLFRIHTARIFRILILNNEELSQLATLLGCDVQTESEFYQNPEAVGDIAKILVMLSAVETECPAMFQGKSMEEIEIPDELPAVMEYSRRATKASRQGDGGSPSSTKKKGKGSSKRSRDKKKQEDEEDQTEATHEKNEAEKEPEQSSETQTNNQTTAAPSKQNESEIYFSDDDEDMNVDFNIDIDIDDDDDDDDVRKEGSKADDTEANVSCQDKTEEEEMSETRRDNSSEDTMGQKNDDDDVRKEGNKADDSEANAGVQDKTEEVETMGQNEEANGEDDDDEQDGWMGAESGGSSPVRTEEKRSNFEAAMRSMKEIKILIRKLNIENLQIPVRVSGFPLSENQSVKGQPPPVAEDKRQSTSTSTEETNKQRATKAVKMNCSHCRRIITKGQTAYQKKGFTDVFCSKDCLFEMFLPSRAAQRTCYYCFRENLQPLELIMAAVDLKGTVRDFCSTACLCSFRSSSPSLQRKFTTTSTQTLSSLCSACSKTCVSELELKVDERLHRFCSVVCLDAFCREKLGICENCSQSCRKKPLQLRLEDGSKTICGPDCLEEFKKNVMSAQECLMCRAAQLPSDMVCHKNKENAVDLFCSHYCVMSFKSLPAEDQNIRTSSAAVEADDKARLIIASDDGACCGCWKQLKRASAVYHLKKVKQLFCSEACVTKMLPHAQFDTKKCYSCFQLITQPQKVILAPVDDSGTMKELCSDSCLTSTKSKMLLSNCKLCGKHCPCKLSMTVDGEVHRLCSESCVSDFRIQNQSSWSSCAACGALRCRLRLALQTDGGVKTVCGDECLLKLKEKVKTLQLCSTCRTSHQMSDMVENQNSEGQLDLFCSHRCMKVHRAQTFTESKSEEADVKDMKPSLASLPQIKEEPEDQEYFLSRSVSVSPQSIKEEPGVPKEDLKIGSVFSLTEDSKPPRPAPAHMEIQASCSTCQKVLLDGETVYQRKAHSDLFCSTSCLLRFHQLKSVKKTCHFCLREIVKLQSVLQAAVDDAGTKKDFCSQSCLSSFNYKRIMSTKPPVVPAGSRSQCSVCSRFCISKHEVIHQDVVQKVCSDPCYRRFCNINNLSVCENCGSRCSAPLSLKMEDGSKPLCGAECLKLLKQKIQPLQPCSMCCKSKLVSEMFENKTSEEVVELFCSSSCVTAAKIQAVCSSGVPVSCGSCRKMAAAACHLALSDASIRSFCCLTCAMTFKETHRDKLSRTGGAEPVGAAPQRRPCAQCQEAIKAAPRVIQRKDEVTFVCSLVCSKKFKKLNGILGVCERCRKKTVIHEVKRIDNKDCSFCSDGCLLLFHRDLDRKWGKHCSSCSYCLSVSRTVLSGPAGGRRREFCSEGCRSKYRTLISHEANCDTCGRRGKLAESLPLPGNVKYFCDLKCLLRFGKNEEEEQDEGSPPPEPAGSVASSPVITSVVSLSGGPAGQTAPLGLFSDIQAKVVGHASIQTAPRQLKNKSMLCVPLVHNKGASCCVQTVETASQTVNFKQKVHQVSSAVPVPVPVFVPLPMNLYSQLTPAPLVLPVPLPVPVFLPEEKKEEKKEKKEE</sequence>
<feature type="region of interest" description="Disordered" evidence="1">
    <location>
        <begin position="1605"/>
        <end position="1821"/>
    </location>
</feature>
<feature type="compositionally biased region" description="Basic and acidic residues" evidence="1">
    <location>
        <begin position="1758"/>
        <end position="1768"/>
    </location>
</feature>
<feature type="region of interest" description="Disordered" evidence="1">
    <location>
        <begin position="1856"/>
        <end position="1889"/>
    </location>
</feature>
<feature type="region of interest" description="Disordered" evidence="1">
    <location>
        <begin position="161"/>
        <end position="247"/>
    </location>
</feature>
<organism evidence="3 4">
    <name type="scientific">Poecilia latipinna</name>
    <name type="common">sailfin molly</name>
    <dbReference type="NCBI Taxonomy" id="48699"/>
    <lineage>
        <taxon>Eukaryota</taxon>
        <taxon>Metazoa</taxon>
        <taxon>Chordata</taxon>
        <taxon>Craniata</taxon>
        <taxon>Vertebrata</taxon>
        <taxon>Euteleostomi</taxon>
        <taxon>Actinopterygii</taxon>
        <taxon>Neopterygii</taxon>
        <taxon>Teleostei</taxon>
        <taxon>Neoteleostei</taxon>
        <taxon>Acanthomorphata</taxon>
        <taxon>Ovalentaria</taxon>
        <taxon>Atherinomorphae</taxon>
        <taxon>Cyprinodontiformes</taxon>
        <taxon>Poeciliidae</taxon>
        <taxon>Poeciliinae</taxon>
        <taxon>Poecilia</taxon>
    </lineage>
</organism>
<feature type="compositionally biased region" description="Acidic residues" evidence="1">
    <location>
        <begin position="1686"/>
        <end position="1710"/>
    </location>
</feature>
<dbReference type="Gene3D" id="2.170.270.10">
    <property type="entry name" value="SET domain"/>
    <property type="match status" value="2"/>
</dbReference>
<feature type="compositionally biased region" description="Acidic residues" evidence="1">
    <location>
        <begin position="1016"/>
        <end position="1027"/>
    </location>
</feature>
<feature type="compositionally biased region" description="Basic and acidic residues" evidence="1">
    <location>
        <begin position="1648"/>
        <end position="1661"/>
    </location>
</feature>
<dbReference type="PANTHER" id="PTHR33480:SF5">
    <property type="entry name" value="SI:DKEY-51D8.9"/>
    <property type="match status" value="1"/>
</dbReference>
<feature type="compositionally biased region" description="Basic residues" evidence="1">
    <location>
        <begin position="1623"/>
        <end position="1637"/>
    </location>
</feature>
<feature type="compositionally biased region" description="Basic and acidic residues" evidence="1">
    <location>
        <begin position="2362"/>
        <end position="2373"/>
    </location>
</feature>
<evidence type="ECO:0000313" key="4">
    <source>
        <dbReference type="Proteomes" id="UP000261500"/>
    </source>
</evidence>
<proteinExistence type="predicted"/>
<dbReference type="InterPro" id="IPR010507">
    <property type="entry name" value="Znf_MYM"/>
</dbReference>
<dbReference type="GeneTree" id="ENSGT00940000166582"/>